<keyword evidence="2" id="KW-0732">Signal</keyword>
<protein>
    <submittedName>
        <fullName evidence="4">Uncharacterized protein LOC107220456</fullName>
    </submittedName>
</protein>
<dbReference type="GeneID" id="107220456"/>
<dbReference type="KEGG" id="nlo:107220456"/>
<sequence>MKMESSRLFLAVAAMSMTMSMAFDGNPSSEESIARRQKATGPCLRIAPDLPPCNFDMQATWRSTSGEIFRGAPGSGYPLGSATEFLPGGSGDDNLKGNPAVLEEGGATLPRRKSIEEFELYANDLAVTIVYYLEGCLPSRLPFDLPTCPVEESRKIQLNKLVPFQLPDIYDAMIFPEIDVEQIEIAHRRNMQNIPARTVSHEASKDEYKREKDGGHRKVETSYTDLDDSAKGSGAGFQDFHSTIVKKSMRPRTGMASTKYSKKLPASGQVPADSGYPWTTVKNEERSVGVVEEEPRTVTKFDPLQEGIGENNRVELPAGIDAGSRETIDGATEVVDILARYKNRVQ</sequence>
<reference evidence="4" key="1">
    <citation type="submission" date="2025-08" db="UniProtKB">
        <authorList>
            <consortium name="RefSeq"/>
        </authorList>
    </citation>
    <scope>IDENTIFICATION</scope>
    <source>
        <tissue evidence="4">Thorax and Abdomen</tissue>
    </source>
</reference>
<dbReference type="Proteomes" id="UP000829291">
    <property type="component" value="Chromosome 2"/>
</dbReference>
<keyword evidence="3" id="KW-1185">Reference proteome</keyword>
<gene>
    <name evidence="4" type="primary">LOC107220456</name>
</gene>
<accession>A0A6J0BIG1</accession>
<name>A0A6J0BIG1_NEOLC</name>
<organism evidence="4">
    <name type="scientific">Neodiprion lecontei</name>
    <name type="common">Redheaded pine sawfly</name>
    <dbReference type="NCBI Taxonomy" id="441921"/>
    <lineage>
        <taxon>Eukaryota</taxon>
        <taxon>Metazoa</taxon>
        <taxon>Ecdysozoa</taxon>
        <taxon>Arthropoda</taxon>
        <taxon>Hexapoda</taxon>
        <taxon>Insecta</taxon>
        <taxon>Pterygota</taxon>
        <taxon>Neoptera</taxon>
        <taxon>Endopterygota</taxon>
        <taxon>Hymenoptera</taxon>
        <taxon>Tenthredinoidea</taxon>
        <taxon>Diprionidae</taxon>
        <taxon>Diprioninae</taxon>
        <taxon>Neodiprion</taxon>
    </lineage>
</organism>
<dbReference type="AlphaFoldDB" id="A0A6J0BIG1"/>
<proteinExistence type="predicted"/>
<dbReference type="InParanoid" id="A0A6J0BIG1"/>
<feature type="signal peptide" evidence="2">
    <location>
        <begin position="1"/>
        <end position="22"/>
    </location>
</feature>
<feature type="chain" id="PRO_5046570263" evidence="2">
    <location>
        <begin position="23"/>
        <end position="346"/>
    </location>
</feature>
<feature type="region of interest" description="Disordered" evidence="1">
    <location>
        <begin position="257"/>
        <end position="276"/>
    </location>
</feature>
<evidence type="ECO:0000313" key="4">
    <source>
        <dbReference type="RefSeq" id="XP_015514550.2"/>
    </source>
</evidence>
<dbReference type="OrthoDB" id="7679982at2759"/>
<evidence type="ECO:0000256" key="1">
    <source>
        <dbReference type="SAM" id="MobiDB-lite"/>
    </source>
</evidence>
<evidence type="ECO:0000313" key="3">
    <source>
        <dbReference type="Proteomes" id="UP000829291"/>
    </source>
</evidence>
<evidence type="ECO:0000256" key="2">
    <source>
        <dbReference type="SAM" id="SignalP"/>
    </source>
</evidence>
<dbReference type="RefSeq" id="XP_015514550.2">
    <property type="nucleotide sequence ID" value="XM_015659064.2"/>
</dbReference>